<feature type="compositionally biased region" description="Basic and acidic residues" evidence="1">
    <location>
        <begin position="21"/>
        <end position="31"/>
    </location>
</feature>
<name>A0A9X0AI15_9HELO</name>
<protein>
    <submittedName>
        <fullName evidence="2">Uncharacterized protein</fullName>
    </submittedName>
</protein>
<proteinExistence type="predicted"/>
<keyword evidence="3" id="KW-1185">Reference proteome</keyword>
<accession>A0A9X0AI15</accession>
<organism evidence="2 3">
    <name type="scientific">Sclerotinia nivalis</name>
    <dbReference type="NCBI Taxonomy" id="352851"/>
    <lineage>
        <taxon>Eukaryota</taxon>
        <taxon>Fungi</taxon>
        <taxon>Dikarya</taxon>
        <taxon>Ascomycota</taxon>
        <taxon>Pezizomycotina</taxon>
        <taxon>Leotiomycetes</taxon>
        <taxon>Helotiales</taxon>
        <taxon>Sclerotiniaceae</taxon>
        <taxon>Sclerotinia</taxon>
    </lineage>
</organism>
<dbReference type="Proteomes" id="UP001152300">
    <property type="component" value="Unassembled WGS sequence"/>
</dbReference>
<gene>
    <name evidence="2" type="ORF">OCU04_008432</name>
</gene>
<feature type="region of interest" description="Disordered" evidence="1">
    <location>
        <begin position="51"/>
        <end position="85"/>
    </location>
</feature>
<feature type="region of interest" description="Disordered" evidence="1">
    <location>
        <begin position="1"/>
        <end position="31"/>
    </location>
</feature>
<dbReference type="AlphaFoldDB" id="A0A9X0AI15"/>
<sequence length="106" mass="11961">MTRAINTDTDRSVTIIKSHHPSSEVDGRHEQAEALAARRKFKNIQAIVGQLYPGPARGRSQSPETSDLYPESKARSGTSAKGRYNDEEYYEDIGDGTYFQIPFRRL</sequence>
<evidence type="ECO:0000313" key="3">
    <source>
        <dbReference type="Proteomes" id="UP001152300"/>
    </source>
</evidence>
<reference evidence="2" key="1">
    <citation type="submission" date="2022-11" db="EMBL/GenBank/DDBJ databases">
        <title>Genome Resource of Sclerotinia nivalis Strain SnTB1, a Plant Pathogen Isolated from American Ginseng.</title>
        <authorList>
            <person name="Fan S."/>
        </authorList>
    </citation>
    <scope>NUCLEOTIDE SEQUENCE</scope>
    <source>
        <strain evidence="2">SnTB1</strain>
    </source>
</reference>
<comment type="caution">
    <text evidence="2">The sequence shown here is derived from an EMBL/GenBank/DDBJ whole genome shotgun (WGS) entry which is preliminary data.</text>
</comment>
<evidence type="ECO:0000256" key="1">
    <source>
        <dbReference type="SAM" id="MobiDB-lite"/>
    </source>
</evidence>
<evidence type="ECO:0000313" key="2">
    <source>
        <dbReference type="EMBL" id="KAJ8063194.1"/>
    </source>
</evidence>
<dbReference type="EMBL" id="JAPEIS010000009">
    <property type="protein sequence ID" value="KAJ8063194.1"/>
    <property type="molecule type" value="Genomic_DNA"/>
</dbReference>